<comment type="similarity">
    <text evidence="1">Belongs to the multi antimicrobial extrusion (MATE) (TC 2.A.66.1) family.</text>
</comment>
<evidence type="ECO:0000313" key="3">
    <source>
        <dbReference type="EMBL" id="KAK3198895.1"/>
    </source>
</evidence>
<keyword evidence="2" id="KW-0812">Transmembrane</keyword>
<gene>
    <name evidence="3" type="ORF">Dsin_022310</name>
</gene>
<comment type="caution">
    <text evidence="3">The sequence shown here is derived from an EMBL/GenBank/DDBJ whole genome shotgun (WGS) entry which is preliminary data.</text>
</comment>
<sequence>MPNSEISTSLVAMCVNTEAVAFNIAYGLSAAVSTRVSNEFGAGNINKAKSAMAVSLKLTVLLALIVVSTLVFGHNIWAGFFSDSPEIIKEFASLTPFLAISIALDFVQGVISGVTRGGGWQHLAVYANLATFYLIGMPVALVLGFKVNLHAKGLWIGLICGLFTQTCTLLLITFCRNWTKMDIPTLNRKIETQVETQNCIS</sequence>
<accession>A0AAE0DZN2</accession>
<keyword evidence="4" id="KW-1185">Reference proteome</keyword>
<organism evidence="3 4">
    <name type="scientific">Dipteronia sinensis</name>
    <dbReference type="NCBI Taxonomy" id="43782"/>
    <lineage>
        <taxon>Eukaryota</taxon>
        <taxon>Viridiplantae</taxon>
        <taxon>Streptophyta</taxon>
        <taxon>Embryophyta</taxon>
        <taxon>Tracheophyta</taxon>
        <taxon>Spermatophyta</taxon>
        <taxon>Magnoliopsida</taxon>
        <taxon>eudicotyledons</taxon>
        <taxon>Gunneridae</taxon>
        <taxon>Pentapetalae</taxon>
        <taxon>rosids</taxon>
        <taxon>malvids</taxon>
        <taxon>Sapindales</taxon>
        <taxon>Sapindaceae</taxon>
        <taxon>Hippocastanoideae</taxon>
        <taxon>Acereae</taxon>
        <taxon>Dipteronia</taxon>
    </lineage>
</organism>
<evidence type="ECO:0000256" key="1">
    <source>
        <dbReference type="ARBA" id="ARBA00010199"/>
    </source>
</evidence>
<proteinExistence type="inferred from homology"/>
<feature type="transmembrane region" description="Helical" evidence="2">
    <location>
        <begin position="153"/>
        <end position="174"/>
    </location>
</feature>
<dbReference type="PANTHER" id="PTHR11206">
    <property type="entry name" value="MULTIDRUG RESISTANCE PROTEIN"/>
    <property type="match status" value="1"/>
</dbReference>
<evidence type="ECO:0000256" key="2">
    <source>
        <dbReference type="SAM" id="Phobius"/>
    </source>
</evidence>
<dbReference type="EMBL" id="JANJYJ010000007">
    <property type="protein sequence ID" value="KAK3198895.1"/>
    <property type="molecule type" value="Genomic_DNA"/>
</dbReference>
<keyword evidence="2" id="KW-1133">Transmembrane helix</keyword>
<feature type="transmembrane region" description="Helical" evidence="2">
    <location>
        <begin position="58"/>
        <end position="79"/>
    </location>
</feature>
<dbReference type="GO" id="GO:0042910">
    <property type="term" value="F:xenobiotic transmembrane transporter activity"/>
    <property type="evidence" value="ECO:0007669"/>
    <property type="project" value="InterPro"/>
</dbReference>
<keyword evidence="2" id="KW-0472">Membrane</keyword>
<feature type="transmembrane region" description="Helical" evidence="2">
    <location>
        <begin position="123"/>
        <end position="147"/>
    </location>
</feature>
<dbReference type="GO" id="GO:0016020">
    <property type="term" value="C:membrane"/>
    <property type="evidence" value="ECO:0007669"/>
    <property type="project" value="InterPro"/>
</dbReference>
<name>A0AAE0DZN2_9ROSI</name>
<dbReference type="AlphaFoldDB" id="A0AAE0DZN2"/>
<feature type="transmembrane region" description="Helical" evidence="2">
    <location>
        <begin position="91"/>
        <end position="111"/>
    </location>
</feature>
<protein>
    <submittedName>
        <fullName evidence="3">Uncharacterized protein</fullName>
    </submittedName>
</protein>
<dbReference type="InterPro" id="IPR002528">
    <property type="entry name" value="MATE_fam"/>
</dbReference>
<dbReference type="Proteomes" id="UP001281410">
    <property type="component" value="Unassembled WGS sequence"/>
</dbReference>
<evidence type="ECO:0000313" key="4">
    <source>
        <dbReference type="Proteomes" id="UP001281410"/>
    </source>
</evidence>
<reference evidence="3" key="1">
    <citation type="journal article" date="2023" name="Plant J.">
        <title>Genome sequences and population genomics provide insights into the demographic history, inbreeding, and mutation load of two 'living fossil' tree species of Dipteronia.</title>
        <authorList>
            <person name="Feng Y."/>
            <person name="Comes H.P."/>
            <person name="Chen J."/>
            <person name="Zhu S."/>
            <person name="Lu R."/>
            <person name="Zhang X."/>
            <person name="Li P."/>
            <person name="Qiu J."/>
            <person name="Olsen K.M."/>
            <person name="Qiu Y."/>
        </authorList>
    </citation>
    <scope>NUCLEOTIDE SEQUENCE</scope>
    <source>
        <strain evidence="3">NBL</strain>
    </source>
</reference>
<dbReference type="GO" id="GO:0015297">
    <property type="term" value="F:antiporter activity"/>
    <property type="evidence" value="ECO:0007669"/>
    <property type="project" value="InterPro"/>
</dbReference>
<dbReference type="Pfam" id="PF01554">
    <property type="entry name" value="MatE"/>
    <property type="match status" value="1"/>
</dbReference>